<dbReference type="OMA" id="ATWCRRY"/>
<feature type="compositionally biased region" description="Low complexity" evidence="1">
    <location>
        <begin position="353"/>
        <end position="364"/>
    </location>
</feature>
<feature type="compositionally biased region" description="Acidic residues" evidence="1">
    <location>
        <begin position="71"/>
        <end position="83"/>
    </location>
</feature>
<dbReference type="VEuPathDB" id="ToxoDB:NCLIV_048860"/>
<keyword evidence="4" id="KW-1185">Reference proteome</keyword>
<name>F0VK56_NEOCL</name>
<feature type="compositionally biased region" description="Basic and acidic residues" evidence="1">
    <location>
        <begin position="687"/>
        <end position="697"/>
    </location>
</feature>
<feature type="region of interest" description="Disordered" evidence="1">
    <location>
        <begin position="663"/>
        <end position="893"/>
    </location>
</feature>
<organism evidence="2 4">
    <name type="scientific">Neospora caninum (strain Liverpool)</name>
    <dbReference type="NCBI Taxonomy" id="572307"/>
    <lineage>
        <taxon>Eukaryota</taxon>
        <taxon>Sar</taxon>
        <taxon>Alveolata</taxon>
        <taxon>Apicomplexa</taxon>
        <taxon>Conoidasida</taxon>
        <taxon>Coccidia</taxon>
        <taxon>Eucoccidiorida</taxon>
        <taxon>Eimeriorina</taxon>
        <taxon>Sarcocystidae</taxon>
        <taxon>Neospora</taxon>
    </lineage>
</organism>
<dbReference type="EMBL" id="FR823391">
    <property type="protein sequence ID" value="CBZ54457.1"/>
    <property type="molecule type" value="Genomic_DNA"/>
</dbReference>
<proteinExistence type="predicted"/>
<dbReference type="eggNOG" id="ENOG502QYZU">
    <property type="taxonomic scope" value="Eukaryota"/>
</dbReference>
<dbReference type="AlphaFoldDB" id="F0VK56"/>
<feature type="compositionally biased region" description="Basic and acidic residues" evidence="1">
    <location>
        <begin position="373"/>
        <end position="384"/>
    </location>
</feature>
<feature type="compositionally biased region" description="Basic and acidic residues" evidence="1">
    <location>
        <begin position="249"/>
        <end position="267"/>
    </location>
</feature>
<feature type="compositionally biased region" description="Basic and acidic residues" evidence="1">
    <location>
        <begin position="1142"/>
        <end position="1174"/>
    </location>
</feature>
<feature type="compositionally biased region" description="Polar residues" evidence="1">
    <location>
        <begin position="110"/>
        <end position="126"/>
    </location>
</feature>
<evidence type="ECO:0000313" key="4">
    <source>
        <dbReference type="Proteomes" id="UP000007494"/>
    </source>
</evidence>
<feature type="region of interest" description="Disordered" evidence="1">
    <location>
        <begin position="343"/>
        <end position="470"/>
    </location>
</feature>
<reference evidence="3" key="4">
    <citation type="journal article" date="2015" name="PLoS ONE">
        <title>Comprehensive Evaluation of Toxoplasma gondii VEG and Neospora caninum LIV Genomes with Tachyzoite Stage Transcriptome and Proteome Defines Novel Transcript Features.</title>
        <authorList>
            <person name="Ramaprasad A."/>
            <person name="Mourier T."/>
            <person name="Naeem R."/>
            <person name="Malas T.B."/>
            <person name="Moussa E."/>
            <person name="Panigrahi A."/>
            <person name="Vermont S.J."/>
            <person name="Otto T.D."/>
            <person name="Wastling J."/>
            <person name="Pain A."/>
        </authorList>
    </citation>
    <scope>NUCLEOTIDE SEQUENCE</scope>
    <source>
        <strain evidence="3">Liverpool</strain>
    </source>
</reference>
<gene>
    <name evidence="3" type="ORF">BN1204_048860</name>
    <name evidence="2" type="ORF">NCLIV_048860</name>
</gene>
<feature type="region of interest" description="Disordered" evidence="1">
    <location>
        <begin position="208"/>
        <end position="291"/>
    </location>
</feature>
<dbReference type="EMBL" id="LN714485">
    <property type="protein sequence ID" value="CEL69169.1"/>
    <property type="molecule type" value="Genomic_DNA"/>
</dbReference>
<feature type="compositionally biased region" description="Pro residues" evidence="1">
    <location>
        <begin position="457"/>
        <end position="468"/>
    </location>
</feature>
<feature type="compositionally biased region" description="Basic and acidic residues" evidence="1">
    <location>
        <begin position="733"/>
        <end position="749"/>
    </location>
</feature>
<feature type="region of interest" description="Disordered" evidence="1">
    <location>
        <begin position="1189"/>
        <end position="1258"/>
    </location>
</feature>
<dbReference type="InParanoid" id="F0VK56"/>
<reference evidence="4" key="3">
    <citation type="journal article" date="2012" name="PLoS Pathog.">
        <title>Comparative genomics of the apicomplexan parasites Toxoplasma gondii and Neospora caninum: Coccidia differing in host range and transmission strategy.</title>
        <authorList>
            <person name="Reid A.J."/>
            <person name="Vermont S.J."/>
            <person name="Cotton J.A."/>
            <person name="Harris D."/>
            <person name="Hill-Cawthorne G.A."/>
            <person name="Konen-Waisman S."/>
            <person name="Latham S.M."/>
            <person name="Mourier T."/>
            <person name="Norton R."/>
            <person name="Quail M.A."/>
            <person name="Sanders M."/>
            <person name="Shanmugam D."/>
            <person name="Sohal A."/>
            <person name="Wasmuth J.D."/>
            <person name="Brunk B."/>
            <person name="Grigg M.E."/>
            <person name="Howard J.C."/>
            <person name="Parkinson J."/>
            <person name="Roos D.S."/>
            <person name="Trees A.J."/>
            <person name="Berriman M."/>
            <person name="Pain A."/>
            <person name="Wastling J.M."/>
        </authorList>
    </citation>
    <scope>NUCLEOTIDE SEQUENCE [LARGE SCALE GENOMIC DNA]</scope>
    <source>
        <strain evidence="4">Liverpool</strain>
    </source>
</reference>
<dbReference type="OrthoDB" id="332844at2759"/>
<feature type="compositionally biased region" description="Pro residues" evidence="1">
    <location>
        <begin position="18"/>
        <end position="33"/>
    </location>
</feature>
<reference evidence="2" key="2">
    <citation type="submission" date="2011-03" db="EMBL/GenBank/DDBJ databases">
        <title>Comparative genomics and transcriptomics of Neospora caninum and Toxoplasma gondii.</title>
        <authorList>
            <person name="Reid A.J."/>
            <person name="Sohal A."/>
            <person name="Harris D."/>
            <person name="Quail M."/>
            <person name="Sanders M."/>
            <person name="Berriman M."/>
            <person name="Wastling J.M."/>
            <person name="Pain A."/>
        </authorList>
    </citation>
    <scope>NUCLEOTIDE SEQUENCE</scope>
    <source>
        <strain evidence="2">Liverpool</strain>
    </source>
</reference>
<feature type="compositionally biased region" description="Basic and acidic residues" evidence="1">
    <location>
        <begin position="1208"/>
        <end position="1246"/>
    </location>
</feature>
<evidence type="ECO:0000313" key="2">
    <source>
        <dbReference type="EMBL" id="CBZ54457.1"/>
    </source>
</evidence>
<protein>
    <submittedName>
        <fullName evidence="2">Uncharacterized protein</fullName>
    </submittedName>
</protein>
<feature type="compositionally biased region" description="Basic and acidic residues" evidence="1">
    <location>
        <begin position="807"/>
        <end position="818"/>
    </location>
</feature>
<feature type="compositionally biased region" description="Basic and acidic residues" evidence="1">
    <location>
        <begin position="227"/>
        <end position="240"/>
    </location>
</feature>
<dbReference type="RefSeq" id="XP_003884487.1">
    <property type="nucleotide sequence ID" value="XM_003884438.1"/>
</dbReference>
<feature type="compositionally biased region" description="Low complexity" evidence="1">
    <location>
        <begin position="425"/>
        <end position="447"/>
    </location>
</feature>
<feature type="compositionally biased region" description="Basic and acidic residues" evidence="1">
    <location>
        <begin position="54"/>
        <end position="70"/>
    </location>
</feature>
<feature type="region of interest" description="Disordered" evidence="1">
    <location>
        <begin position="1"/>
        <end position="168"/>
    </location>
</feature>
<evidence type="ECO:0000313" key="3">
    <source>
        <dbReference type="EMBL" id="CEL69169.1"/>
    </source>
</evidence>
<feature type="compositionally biased region" description="Acidic residues" evidence="1">
    <location>
        <begin position="843"/>
        <end position="866"/>
    </location>
</feature>
<evidence type="ECO:0000256" key="1">
    <source>
        <dbReference type="SAM" id="MobiDB-lite"/>
    </source>
</evidence>
<dbReference type="Proteomes" id="UP000007494">
    <property type="component" value="Chromosome X"/>
</dbReference>
<sequence>MDTGSGAEPSGPSRTLHSPPPSPPPFPSFPSPTSPTSSRGTKRGAGTLSLTWKAVDRPERRRREAGKDQLEAEDGGYSDEASDLADATQDEISQTREGFVKLSPNDELDTPSTPATRGSKASSPCTNGLGPIAAASPEPLDDFGASPEESAVSRGADGPESVSNGKALADLARKAGTCAERFPQRLPLKESAGCLDSASGSVDELCFARPKKRPLSPNPSSASDASRGGEDERPTARPRVDALATPGAFEDHQSRRESVARAFESKDSGPSSGGQGNLNGHHLAPAPGGGLRVRDFVDSRWMTKLCEESLRFHLLCGRYRPLLRHVIEKFHVYIQRKEERDCLRSAQPKTENAGDAAPGKAGPPGDEDLTDSLLEKKVKSRGEPEAPPTDLDGAPDAAKDANGSAASLVKQEEPCASEKDTPSVSGTSVDASGDADASSLSSSPPSDDVLRDSLLHPLPPPLPVPPSSPLVSTPFRVPVRLVLRGALPQPPASPLSAASAQAFPSPAFLLPFAENAEEEALQQAVFERLYANRDATWCRRYFWKYQGDFDVPVKTLNQLSVLLPLPLLKKLIYFHARIKKVWPFPVLAWLSSSSRALAMNRWGNELDALERLGLFPTAALASAGLGCVSKGRGGAKSGVVGKKPGLRDFPAATGACHRAPPSWEARAATAGSPGPSHGAKSAPRLGMDPRERLRGEAAHAGGKRAVAQRRQRKMLLEQRRPRQSRLRAGSQAGEKESEGPRGGDSREEKENESEECGSRETETPPGPGTQGRGEEEGGSVEARGAHEGAGLTRVKSEGGDAGAQRRQVAEEGEKRGSEENTSPGKDQVDGDEAETEREKEGEDEKDGDVEASEEEREKDEEEDGTDEDARRGRAEEEDEEQEWRAKGFAGRGEAELVRDMAEQLWRHLELLHCPSLARDEKDDANSSAGAEGTEREEGGEDESDASLSPQNASLRRRDASAASRVGDGAQTATGSADVGEGPFRHLEAREGNGGPPVCLASDASSKNSDDTPDVPRGTSTLLTRRREDRRVSVSSSGSQFACIPPGCGARGVAAALPGHAPRLADAPLASRQLSVAATHASGAAGAPVKGHSAFSAAIAQASAATQHHLLLRRLGEAVSGAGRPPSLSSLTSALFGRGGLLEGHEDRERAGRTGRDAESAHGFESSSRENREQNLETLKNELVRHLLRERESERVKHAATSGSEDSDGQGRRAHPDARARPGLDFARRGGASEERCAASAADRGDEPPAPERPGDDVRLTFGQAAVLELLKQRAAALR</sequence>
<feature type="region of interest" description="Disordered" evidence="1">
    <location>
        <begin position="1141"/>
        <end position="1174"/>
    </location>
</feature>
<feature type="compositionally biased region" description="Basic and acidic residues" evidence="1">
    <location>
        <begin position="410"/>
        <end position="421"/>
    </location>
</feature>
<accession>F0VK56</accession>
<reference evidence="2" key="1">
    <citation type="submission" date="2011-02" db="EMBL/GenBank/DDBJ databases">
        <authorList>
            <person name="Aslett M."/>
        </authorList>
    </citation>
    <scope>NUCLEOTIDE SEQUENCE</scope>
    <source>
        <strain evidence="2">Liverpool</strain>
    </source>
</reference>
<dbReference type="GeneID" id="13442388"/>
<feature type="region of interest" description="Disordered" evidence="1">
    <location>
        <begin position="914"/>
        <end position="1019"/>
    </location>
</feature>